<dbReference type="EMBL" id="PPGH01000035">
    <property type="protein sequence ID" value="PQJ96022.1"/>
    <property type="molecule type" value="Genomic_DNA"/>
</dbReference>
<sequence>MRSILRKDLWLKMPRLDFLRLRPYGASLATPAVRVWLGFAWVIILLMASIEGIVWGLVSASIVPDAIRWLQPIAGLFMFALMFSVIWIVDASLIMSERPTLRSRRWNPFINQGFGAVFRWFFGLLLRVAIVAVSLYVTAPFLGKLIRADDISSYHQRQVEQYYAQRDAMLQTHVRERAAQIEALYRERTQPLEAEIGRINQALALERDRRLQMETEYAPELAILRQDLVAVRERLGNEVMGRKGRPEGRGPEARKWEINAQQIASVLTAKQAEVDNRLSAVIAQIKALEDSLATTSERLNQLRQEQQTRLDQATAELRAQQVEALPPRLTFAARSKILHALRQSPDENGVPHFETVEGFSQAALGVLFFALIALKLFEPAAVSAYFSETMQLQYRKYLVGGLADIPGFETWQDADQQLNPLEFVRLWQLYEKDPAAFYAARQAFLEVREPLLKYQAGQSFEQELLQLRQENLQQEHEFVSRRRDLELAAYDQELSLRTAQLKAQLDEQTRAQLDQRRVELASELHKARADWARQRAIEEETLLQQREAFEQAQEVARNELRARLHDIERLREQTLTDVQQTEAERRQTHLQQLSEQAANRRREAFQIRLTGIRFELNRLRGLDAKQSADLRNLRQSGRKLEEEMATVSQHLETAEAAQTTRNVEIELLNRRLAAASKATANTPTRMSFWFGRRATDTQSVNELKRELKALQKLAQTEGERLVRWRDESRRLEVRKLAHDSSVAEIAARLDATQDRILFYEESLGRLLCAQAETDFETELRDIMATPDADQNANPVETT</sequence>
<gene>
    <name evidence="3" type="ORF">CXB77_09290</name>
</gene>
<feature type="transmembrane region" description="Helical" evidence="2">
    <location>
        <begin position="21"/>
        <end position="49"/>
    </location>
</feature>
<evidence type="ECO:0000256" key="1">
    <source>
        <dbReference type="SAM" id="Coils"/>
    </source>
</evidence>
<evidence type="ECO:0000256" key="2">
    <source>
        <dbReference type="SAM" id="Phobius"/>
    </source>
</evidence>
<feature type="transmembrane region" description="Helical" evidence="2">
    <location>
        <begin position="69"/>
        <end position="95"/>
    </location>
</feature>
<feature type="coiled-coil region" evidence="1">
    <location>
        <begin position="693"/>
        <end position="720"/>
    </location>
</feature>
<feature type="coiled-coil region" evidence="1">
    <location>
        <begin position="285"/>
        <end position="323"/>
    </location>
</feature>
<keyword evidence="2" id="KW-1133">Transmembrane helix</keyword>
<keyword evidence="4" id="KW-1185">Reference proteome</keyword>
<name>A0A2S7XRG5_9GAMM</name>
<feature type="coiled-coil region" evidence="1">
    <location>
        <begin position="557"/>
        <end position="584"/>
    </location>
</feature>
<evidence type="ECO:0000313" key="4">
    <source>
        <dbReference type="Proteomes" id="UP000239936"/>
    </source>
</evidence>
<evidence type="ECO:0000313" key="3">
    <source>
        <dbReference type="EMBL" id="PQJ96022.1"/>
    </source>
</evidence>
<keyword evidence="2" id="KW-0472">Membrane</keyword>
<accession>A0A2S7XRG5</accession>
<protein>
    <submittedName>
        <fullName evidence="3">Uncharacterized protein</fullName>
    </submittedName>
</protein>
<dbReference type="OrthoDB" id="5767423at2"/>
<dbReference type="AlphaFoldDB" id="A0A2S7XRG5"/>
<comment type="caution">
    <text evidence="3">The sequence shown here is derived from an EMBL/GenBank/DDBJ whole genome shotgun (WGS) entry which is preliminary data.</text>
</comment>
<keyword evidence="2" id="KW-0812">Transmembrane</keyword>
<organism evidence="3 4">
    <name type="scientific">Chromatium okenii</name>
    <dbReference type="NCBI Taxonomy" id="61644"/>
    <lineage>
        <taxon>Bacteria</taxon>
        <taxon>Pseudomonadati</taxon>
        <taxon>Pseudomonadota</taxon>
        <taxon>Gammaproteobacteria</taxon>
        <taxon>Chromatiales</taxon>
        <taxon>Chromatiaceae</taxon>
        <taxon>Chromatium</taxon>
    </lineage>
</organism>
<reference evidence="3 4" key="1">
    <citation type="submission" date="2018-01" db="EMBL/GenBank/DDBJ databases">
        <title>The complete genome sequence of Chromatium okenii LaCa, a purple sulfur bacterium with a turbulent life.</title>
        <authorList>
            <person name="Luedin S.M."/>
            <person name="Liechti N."/>
            <person name="Storelli N."/>
            <person name="Danza F."/>
            <person name="Wittwer M."/>
            <person name="Pothier J.F."/>
            <person name="Tonolla M.A."/>
        </authorList>
    </citation>
    <scope>NUCLEOTIDE SEQUENCE [LARGE SCALE GENOMIC DNA]</scope>
    <source>
        <strain evidence="3 4">LaCa</strain>
    </source>
</reference>
<feature type="transmembrane region" description="Helical" evidence="2">
    <location>
        <begin position="116"/>
        <end position="137"/>
    </location>
</feature>
<feature type="coiled-coil region" evidence="1">
    <location>
        <begin position="630"/>
        <end position="657"/>
    </location>
</feature>
<proteinExistence type="predicted"/>
<dbReference type="Proteomes" id="UP000239936">
    <property type="component" value="Unassembled WGS sequence"/>
</dbReference>
<keyword evidence="1" id="KW-0175">Coiled coil</keyword>